<dbReference type="EMBL" id="AP013066">
    <property type="protein sequence ID" value="BAN35134.1"/>
    <property type="molecule type" value="Genomic_DNA"/>
</dbReference>
<gene>
    <name evidence="4" type="ORF">SCD_n01307</name>
</gene>
<proteinExistence type="predicted"/>
<evidence type="ECO:0000256" key="2">
    <source>
        <dbReference type="SAM" id="SignalP"/>
    </source>
</evidence>
<dbReference type="InterPro" id="IPR032812">
    <property type="entry name" value="SbsA_Ig"/>
</dbReference>
<organism evidence="4 5">
    <name type="scientific">Sulfuricella denitrificans (strain DSM 22764 / NBRC 105220 / skB26)</name>
    <dbReference type="NCBI Taxonomy" id="1163617"/>
    <lineage>
        <taxon>Bacteria</taxon>
        <taxon>Pseudomonadati</taxon>
        <taxon>Pseudomonadota</taxon>
        <taxon>Betaproteobacteria</taxon>
        <taxon>Nitrosomonadales</taxon>
        <taxon>Sulfuricellaceae</taxon>
        <taxon>Sulfuricella</taxon>
    </lineage>
</organism>
<sequence length="617" mass="61748">MKKIFTSLCAVVLLGSGMAQAMGPDIVNGSATNNFTMLSPANSTIGGSTDVTFTWDGTYRTTVVTDGTWNATLASPTPFFGFAWTAHHVNIYAPGTYVFNAGCAAGNASCGTGPNLALTVPAGKVGVHMLFDWNTSSNIDVVLLWDMNKSWAQNGTSSPFFTGTGSATTATVWNGVSLDVDADGFAGAKMVDGPFGLSPATAYSANFNVNGIAAATTPVAAPADLVPSNLATAVAPNAATSIAVTFSEAMDVASVQSAFTVDAGVNICTGIVASNSDKTFTCTHNALALSTIHIATISTGAKSAKGIPLASAVTWSFTTHFANDVVAPIISGALTPVNGAVNTLNTQPIAITFSEPMAGSTATAMTVAANGVAVTGVFQASNSNQTFTFVPTAGVLPNSSTIVVTVPAAGAVADGAGNPLAASPAWSFTTEVPASLVASGATLSVTGGNMVSTEPLSAASAQSTAAGFGKSPPSGVTFNNGFVKYKVNGVASGGAATIRIVFPRTITGKAFYKFKQSTGDYILLTVGGGPNQYLEVNATTIDLNVVDGGSLDDDGAANTIIVDPVGDADVVVGATASTLGVSGGGGGCAVDPSGKDASLLVALLASLGYVGWRRRRS</sequence>
<feature type="signal peptide" evidence="2">
    <location>
        <begin position="1"/>
        <end position="21"/>
    </location>
</feature>
<name>S6AKK7_SULDS</name>
<accession>S6AKK7</accession>
<dbReference type="RefSeq" id="WP_009205912.1">
    <property type="nucleotide sequence ID" value="NC_022357.1"/>
</dbReference>
<evidence type="ECO:0000313" key="4">
    <source>
        <dbReference type="EMBL" id="BAN35134.1"/>
    </source>
</evidence>
<dbReference type="KEGG" id="sdr:SCD_n01307"/>
<dbReference type="Pfam" id="PF13205">
    <property type="entry name" value="Big_5"/>
    <property type="match status" value="2"/>
</dbReference>
<dbReference type="NCBIfam" id="NF033191">
    <property type="entry name" value="JDVT-CTERM"/>
    <property type="match status" value="1"/>
</dbReference>
<feature type="domain" description="SbsA Ig-like" evidence="3">
    <location>
        <begin position="325"/>
        <end position="430"/>
    </location>
</feature>
<protein>
    <recommendedName>
        <fullName evidence="3">SbsA Ig-like domain-containing protein</fullName>
    </recommendedName>
</protein>
<dbReference type="InterPro" id="IPR014755">
    <property type="entry name" value="Cu-Rt/internalin_Ig-like"/>
</dbReference>
<dbReference type="NCBIfam" id="NF041766">
    <property type="entry name" value="choice_anch_U"/>
    <property type="match status" value="1"/>
</dbReference>
<dbReference type="InterPro" id="IPR053784">
    <property type="entry name" value="Choice_anch_U_dom"/>
</dbReference>
<evidence type="ECO:0000313" key="5">
    <source>
        <dbReference type="Proteomes" id="UP000015559"/>
    </source>
</evidence>
<dbReference type="Proteomes" id="UP000015559">
    <property type="component" value="Chromosome"/>
</dbReference>
<reference evidence="4 5" key="1">
    <citation type="journal article" date="2012" name="Appl. Environ. Microbiol.">
        <title>Draft genome sequence of a psychrotolerant sulfur-oxidizing bacterium, Sulfuricella denitrificans skB26, and proteomic insights into cold adaptation.</title>
        <authorList>
            <person name="Watanabe T."/>
            <person name="Kojima H."/>
            <person name="Fukui M."/>
        </authorList>
    </citation>
    <scope>NUCLEOTIDE SEQUENCE [LARGE SCALE GENOMIC DNA]</scope>
    <source>
        <strain evidence="5">skB26</strain>
    </source>
</reference>
<feature type="domain" description="SbsA Ig-like" evidence="3">
    <location>
        <begin position="225"/>
        <end position="319"/>
    </location>
</feature>
<evidence type="ECO:0000256" key="1">
    <source>
        <dbReference type="ARBA" id="ARBA00022729"/>
    </source>
</evidence>
<dbReference type="HOGENOM" id="CLU_442731_0_0_4"/>
<dbReference type="eggNOG" id="COG5184">
    <property type="taxonomic scope" value="Bacteria"/>
</dbReference>
<feature type="chain" id="PRO_5004536270" description="SbsA Ig-like domain-containing protein" evidence="2">
    <location>
        <begin position="22"/>
        <end position="617"/>
    </location>
</feature>
<evidence type="ECO:0000259" key="3">
    <source>
        <dbReference type="Pfam" id="PF13205"/>
    </source>
</evidence>
<keyword evidence="5" id="KW-1185">Reference proteome</keyword>
<dbReference type="Gene3D" id="2.60.40.1220">
    <property type="match status" value="2"/>
</dbReference>
<dbReference type="OrthoDB" id="5762010at2"/>
<dbReference type="STRING" id="1163617.SCD_n01307"/>
<keyword evidence="1 2" id="KW-0732">Signal</keyword>
<dbReference type="AlphaFoldDB" id="S6AKK7"/>